<dbReference type="AlphaFoldDB" id="A0A844ENL6"/>
<organism evidence="2 3">
    <name type="scientific">Lentilactobacillus parabuchneri</name>
    <dbReference type="NCBI Taxonomy" id="152331"/>
    <lineage>
        <taxon>Bacteria</taxon>
        <taxon>Bacillati</taxon>
        <taxon>Bacillota</taxon>
        <taxon>Bacilli</taxon>
        <taxon>Lactobacillales</taxon>
        <taxon>Lactobacillaceae</taxon>
        <taxon>Lentilactobacillus</taxon>
    </lineage>
</organism>
<name>A0A844ENL6_9LACO</name>
<gene>
    <name evidence="2" type="ORF">GKC44_11025</name>
</gene>
<feature type="region of interest" description="Disordered" evidence="1">
    <location>
        <begin position="1"/>
        <end position="44"/>
    </location>
</feature>
<evidence type="ECO:0000313" key="2">
    <source>
        <dbReference type="EMBL" id="MSE21753.1"/>
    </source>
</evidence>
<accession>A0A844ENL6</accession>
<evidence type="ECO:0000256" key="1">
    <source>
        <dbReference type="SAM" id="MobiDB-lite"/>
    </source>
</evidence>
<feature type="compositionally biased region" description="Basic and acidic residues" evidence="1">
    <location>
        <begin position="30"/>
        <end position="44"/>
    </location>
</feature>
<comment type="caution">
    <text evidence="2">The sequence shown here is derived from an EMBL/GenBank/DDBJ whole genome shotgun (WGS) entry which is preliminary data.</text>
</comment>
<dbReference type="Proteomes" id="UP000491237">
    <property type="component" value="Unassembled WGS sequence"/>
</dbReference>
<sequence length="44" mass="5274">SFMSKHNKHTKSHKKSKIKDRKRKSLAARRLNELKLRNKTDSIQ</sequence>
<feature type="compositionally biased region" description="Basic residues" evidence="1">
    <location>
        <begin position="1"/>
        <end position="27"/>
    </location>
</feature>
<evidence type="ECO:0000313" key="3">
    <source>
        <dbReference type="Proteomes" id="UP000491237"/>
    </source>
</evidence>
<reference evidence="2 3" key="1">
    <citation type="submission" date="2019-11" db="EMBL/GenBank/DDBJ databases">
        <title>Draft Genome Sequence of Plant Growth-Promoting Rhizosphere-Associated Bacteria.</title>
        <authorList>
            <person name="Vasilyev I.Y."/>
            <person name="Radchenko V."/>
            <person name="Ilnitskaya E.V."/>
        </authorList>
    </citation>
    <scope>NUCLEOTIDE SEQUENCE [LARGE SCALE GENOMIC DNA]</scope>
    <source>
        <strain evidence="2 3">VRA_07sq_f</strain>
    </source>
</reference>
<proteinExistence type="predicted"/>
<feature type="non-terminal residue" evidence="2">
    <location>
        <position position="1"/>
    </location>
</feature>
<dbReference type="EMBL" id="WKKY01000589">
    <property type="protein sequence ID" value="MSE21753.1"/>
    <property type="molecule type" value="Genomic_DNA"/>
</dbReference>
<protein>
    <submittedName>
        <fullName evidence="2">Uncharacterized protein</fullName>
    </submittedName>
</protein>